<dbReference type="EMBL" id="CP011309">
    <property type="protein sequence ID" value="AKF26340.1"/>
    <property type="molecule type" value="Genomic_DNA"/>
</dbReference>
<dbReference type="InterPro" id="IPR051311">
    <property type="entry name" value="DedA_domain"/>
</dbReference>
<evidence type="ECO:0000313" key="10">
    <source>
        <dbReference type="Proteomes" id="UP000034037"/>
    </source>
</evidence>
<dbReference type="HOGENOM" id="CLU_044208_2_2_11"/>
<keyword evidence="4 7" id="KW-0812">Transmembrane</keyword>
<dbReference type="InterPro" id="IPR032816">
    <property type="entry name" value="VTT_dom"/>
</dbReference>
<evidence type="ECO:0000256" key="2">
    <source>
        <dbReference type="ARBA" id="ARBA00010792"/>
    </source>
</evidence>
<feature type="domain" description="VTT" evidence="8">
    <location>
        <begin position="35"/>
        <end position="160"/>
    </location>
</feature>
<dbReference type="PANTHER" id="PTHR42709:SF6">
    <property type="entry name" value="UNDECAPRENYL PHOSPHATE TRANSPORTER A"/>
    <property type="match status" value="1"/>
</dbReference>
<keyword evidence="5 7" id="KW-1133">Transmembrane helix</keyword>
<gene>
    <name evidence="9" type="ORF">YH66_01610</name>
</gene>
<comment type="similarity">
    <text evidence="2">Belongs to the DedA family.</text>
</comment>
<name>A0A0F6Z444_9CORY</name>
<evidence type="ECO:0000256" key="5">
    <source>
        <dbReference type="ARBA" id="ARBA00022989"/>
    </source>
</evidence>
<comment type="subcellular location">
    <subcellularLocation>
        <location evidence="1">Cell membrane</location>
        <topology evidence="1">Multi-pass membrane protein</topology>
    </subcellularLocation>
</comment>
<evidence type="ECO:0000256" key="4">
    <source>
        <dbReference type="ARBA" id="ARBA00022692"/>
    </source>
</evidence>
<keyword evidence="10" id="KW-1185">Reference proteome</keyword>
<sequence>MNDQLVSWVETLMTASVFYPVLSVVVLIDCILPLIPSETVLALAGAWSGARGTPNLWLVISVATLAAIIGDNLCYFFGTRLINMVNRIPGESRRGKALEWARKNLNERDVSTIIIARFIPWARWFVTIILGSVGYSWSRFIVWDSIGVLIWATQATLLGYVGGWLFQEQPLIGLVVGAALGIFFGFFLQWLNKMWERRRLAKVAAE</sequence>
<feature type="transmembrane region" description="Helical" evidence="7">
    <location>
        <begin position="171"/>
        <end position="191"/>
    </location>
</feature>
<feature type="transmembrane region" description="Helical" evidence="7">
    <location>
        <begin position="55"/>
        <end position="78"/>
    </location>
</feature>
<dbReference type="AlphaFoldDB" id="A0A0F6Z444"/>
<evidence type="ECO:0000259" key="8">
    <source>
        <dbReference type="Pfam" id="PF09335"/>
    </source>
</evidence>
<feature type="transmembrane region" description="Helical" evidence="7">
    <location>
        <begin position="12"/>
        <end position="35"/>
    </location>
</feature>
<evidence type="ECO:0000256" key="6">
    <source>
        <dbReference type="ARBA" id="ARBA00023136"/>
    </source>
</evidence>
<dbReference type="GO" id="GO:0005886">
    <property type="term" value="C:plasma membrane"/>
    <property type="evidence" value="ECO:0007669"/>
    <property type="project" value="UniProtKB-SubCell"/>
</dbReference>
<proteinExistence type="inferred from homology"/>
<protein>
    <submittedName>
        <fullName evidence="9">Membrane protein</fullName>
    </submittedName>
</protein>
<evidence type="ECO:0000313" key="9">
    <source>
        <dbReference type="EMBL" id="AKF26340.1"/>
    </source>
</evidence>
<keyword evidence="3" id="KW-1003">Cell membrane</keyword>
<reference evidence="9 10" key="1">
    <citation type="submission" date="2015-04" db="EMBL/GenBank/DDBJ databases">
        <title>Complete Genome Sequence of Brevibacterium flavum ATCC 15168.</title>
        <authorList>
            <person name="Ahn J."/>
            <person name="Park G."/>
            <person name="Jeon W."/>
            <person name="Jang Y."/>
            <person name="Jang M."/>
            <person name="Lee H."/>
            <person name="Lee H."/>
        </authorList>
    </citation>
    <scope>NUCLEOTIDE SEQUENCE [LARGE SCALE GENOMIC DNA]</scope>
    <source>
        <strain evidence="9 10">ATCC 15168</strain>
    </source>
</reference>
<dbReference type="Proteomes" id="UP000034037">
    <property type="component" value="Chromosome"/>
</dbReference>
<evidence type="ECO:0000256" key="7">
    <source>
        <dbReference type="SAM" id="Phobius"/>
    </source>
</evidence>
<organism evidence="9 10">
    <name type="scientific">[Brevibacterium] flavum</name>
    <dbReference type="NCBI Taxonomy" id="92706"/>
    <lineage>
        <taxon>Bacteria</taxon>
        <taxon>Bacillati</taxon>
        <taxon>Actinomycetota</taxon>
        <taxon>Actinomycetes</taxon>
        <taxon>Mycobacteriales</taxon>
        <taxon>Corynebacteriaceae</taxon>
        <taxon>Corynebacterium</taxon>
    </lineage>
</organism>
<dbReference type="PANTHER" id="PTHR42709">
    <property type="entry name" value="ALKALINE PHOSPHATASE LIKE PROTEIN"/>
    <property type="match status" value="1"/>
</dbReference>
<dbReference type="PATRIC" id="fig|92706.3.peg.330"/>
<keyword evidence="6 7" id="KW-0472">Membrane</keyword>
<dbReference type="RefSeq" id="WP_003863323.1">
    <property type="nucleotide sequence ID" value="NZ_CP011309.1"/>
</dbReference>
<evidence type="ECO:0000256" key="3">
    <source>
        <dbReference type="ARBA" id="ARBA00022475"/>
    </source>
</evidence>
<evidence type="ECO:0000256" key="1">
    <source>
        <dbReference type="ARBA" id="ARBA00004651"/>
    </source>
</evidence>
<dbReference type="Pfam" id="PF09335">
    <property type="entry name" value="VTT_dom"/>
    <property type="match status" value="1"/>
</dbReference>
<accession>A0A0F6Z444</accession>